<keyword evidence="3" id="KW-1185">Reference proteome</keyword>
<dbReference type="SUPFAM" id="SSF53955">
    <property type="entry name" value="Lysozyme-like"/>
    <property type="match status" value="1"/>
</dbReference>
<organism evidence="2 3">
    <name type="scientific">Streptomyces andamanensis</name>
    <dbReference type="NCBI Taxonomy" id="1565035"/>
    <lineage>
        <taxon>Bacteria</taxon>
        <taxon>Bacillati</taxon>
        <taxon>Actinomycetota</taxon>
        <taxon>Actinomycetes</taxon>
        <taxon>Kitasatosporales</taxon>
        <taxon>Streptomycetaceae</taxon>
        <taxon>Streptomyces</taxon>
    </lineage>
</organism>
<name>A0ABV8TRH8_9ACTN</name>
<protein>
    <submittedName>
        <fullName evidence="2">Lytic transglycosylase domain-containing protein</fullName>
    </submittedName>
</protein>
<feature type="region of interest" description="Disordered" evidence="1">
    <location>
        <begin position="32"/>
        <end position="59"/>
    </location>
</feature>
<dbReference type="Proteomes" id="UP001595824">
    <property type="component" value="Unassembled WGS sequence"/>
</dbReference>
<reference evidence="3" key="1">
    <citation type="journal article" date="2019" name="Int. J. Syst. Evol. Microbiol.">
        <title>The Global Catalogue of Microorganisms (GCM) 10K type strain sequencing project: providing services to taxonomists for standard genome sequencing and annotation.</title>
        <authorList>
            <consortium name="The Broad Institute Genomics Platform"/>
            <consortium name="The Broad Institute Genome Sequencing Center for Infectious Disease"/>
            <person name="Wu L."/>
            <person name="Ma J."/>
        </authorList>
    </citation>
    <scope>NUCLEOTIDE SEQUENCE [LARGE SCALE GENOMIC DNA]</scope>
    <source>
        <strain evidence="3">PCU 347</strain>
    </source>
</reference>
<evidence type="ECO:0000313" key="3">
    <source>
        <dbReference type="Proteomes" id="UP001595824"/>
    </source>
</evidence>
<gene>
    <name evidence="2" type="ORF">ACFPC0_36435</name>
</gene>
<dbReference type="PROSITE" id="PS51257">
    <property type="entry name" value="PROKAR_LIPOPROTEIN"/>
    <property type="match status" value="1"/>
</dbReference>
<feature type="compositionally biased region" description="Low complexity" evidence="1">
    <location>
        <begin position="47"/>
        <end position="59"/>
    </location>
</feature>
<evidence type="ECO:0000313" key="2">
    <source>
        <dbReference type="EMBL" id="MFC4333156.1"/>
    </source>
</evidence>
<comment type="caution">
    <text evidence="2">The sequence shown here is derived from an EMBL/GenBank/DDBJ whole genome shotgun (WGS) entry which is preliminary data.</text>
</comment>
<dbReference type="EMBL" id="JBHSDP010000029">
    <property type="protein sequence ID" value="MFC4333156.1"/>
    <property type="molecule type" value="Genomic_DNA"/>
</dbReference>
<evidence type="ECO:0000256" key="1">
    <source>
        <dbReference type="SAM" id="MobiDB-lite"/>
    </source>
</evidence>
<dbReference type="InterPro" id="IPR023346">
    <property type="entry name" value="Lysozyme-like_dom_sf"/>
</dbReference>
<accession>A0ABV8TRH8</accession>
<proteinExistence type="predicted"/>
<sequence>MSTSRKAKRRLWLPAVVLALVACALVRTGHFSRSDAPPSGGTPVSHPSSPAGSAAPSASGTSAAYDPAAYASEVRTQAGRAGVSARLLMAILCNEAYKPHDPAFERAWQKYKPDAAFGIANMHRATFDQVKEGRDFADRRWSELPDDRNLAIEAAAWYLHDLKAQLPAHRTGSLGEDELLALGYNTGAGNMLAFARGVRPGSQARSYLDKLHANWSKAGKAVAH</sequence>
<dbReference type="Gene3D" id="1.10.530.10">
    <property type="match status" value="1"/>
</dbReference>
<dbReference type="RefSeq" id="WP_381744501.1">
    <property type="nucleotide sequence ID" value="NZ_JBHSDP010000029.1"/>
</dbReference>